<evidence type="ECO:0000256" key="2">
    <source>
        <dbReference type="ARBA" id="ARBA00006192"/>
    </source>
</evidence>
<dbReference type="Proteomes" id="UP001497383">
    <property type="component" value="Chromosome 5"/>
</dbReference>
<feature type="repeat" description="PPR" evidence="8">
    <location>
        <begin position="375"/>
        <end position="409"/>
    </location>
</feature>
<evidence type="ECO:0000313" key="12">
    <source>
        <dbReference type="Proteomes" id="UP001497383"/>
    </source>
</evidence>
<evidence type="ECO:0000256" key="8">
    <source>
        <dbReference type="PROSITE-ProRule" id="PRU00708"/>
    </source>
</evidence>
<gene>
    <name evidence="11" type="ORF">LODBEIA_P40870</name>
</gene>
<dbReference type="GeneID" id="92209283"/>
<feature type="region of interest" description="Disordered" evidence="9">
    <location>
        <begin position="84"/>
        <end position="116"/>
    </location>
</feature>
<evidence type="ECO:0000256" key="3">
    <source>
        <dbReference type="ARBA" id="ARBA00022737"/>
    </source>
</evidence>
<keyword evidence="4" id="KW-0507">mRNA processing</keyword>
<comment type="subcellular location">
    <subcellularLocation>
        <location evidence="1">Mitochondrion</location>
    </subcellularLocation>
</comment>
<dbReference type="InterPro" id="IPR002885">
    <property type="entry name" value="PPR_rpt"/>
</dbReference>
<dbReference type="Pfam" id="PF23276">
    <property type="entry name" value="TPR_24"/>
    <property type="match status" value="1"/>
</dbReference>
<dbReference type="RefSeq" id="XP_066831025.1">
    <property type="nucleotide sequence ID" value="XM_066974269.1"/>
</dbReference>
<accession>A0ABP0ZNY1</accession>
<dbReference type="Pfam" id="PF01535">
    <property type="entry name" value="PPR"/>
    <property type="match status" value="1"/>
</dbReference>
<comment type="function">
    <text evidence="5">Regulates mitochondrial small subunit maturation by controlling 15S rRNA 5'-end processing. Localizes to the 5' precursor of the 15S rRNA in a position that is subsequently occupied by mS47 in the mature yeast mtSSU. Uses structure and sequence-specific RNA recognition, binding to a single-stranded region of the precursor and specifically recognizing bases -6 to -1. The exchange of Ccm1 for mS47 is coupled to the irreversible removal of precursor rRNA that is accompanied by conformational changes of the mitoribosomal proteins uS5m and mS26. These conformational changes signal completion of 5'-end rRNA processing through protection of the mature 5'-end of the 15S rRNA and stabilization of mS47. The removal of the 5' precursor together with the dissociation of Ccm1 may be catalyzed by the 5'-3' exoribonuclease Pet127. Involved in the specific removal of group I introns in mitochondrial encoded transcripts.</text>
</comment>
<feature type="domain" description="Pentatricopeptide repeat-containing protein-mitochondrial" evidence="10">
    <location>
        <begin position="298"/>
        <end position="402"/>
    </location>
</feature>
<feature type="compositionally biased region" description="Basic and acidic residues" evidence="9">
    <location>
        <begin position="96"/>
        <end position="105"/>
    </location>
</feature>
<evidence type="ECO:0000256" key="7">
    <source>
        <dbReference type="ARBA" id="ARBA00044527"/>
    </source>
</evidence>
<evidence type="ECO:0000256" key="5">
    <source>
        <dbReference type="ARBA" id="ARBA00044493"/>
    </source>
</evidence>
<dbReference type="Gene3D" id="1.25.40.10">
    <property type="entry name" value="Tetratricopeptide repeat domain"/>
    <property type="match status" value="1"/>
</dbReference>
<keyword evidence="12" id="KW-1185">Reference proteome</keyword>
<sequence length="758" mass="84726">MSSHLASCKKSVIAKSGGGGGTRSYSINSTDIEWQAGMKWLLNTASNKFLLRKAATSALVSAPVCVCFSRGLFLPGFTRKSSPSVKGKVKLQNPPRFDKTGDTRHGGKPTRRRRQKNPLYCTDFNTKMKKPDLSGLRSLSQEMALQIHNPQSGSGEIPAETVYDAIKEEEPRLEALASSDLDLAPLPAEIQEKLGLLSDYSLLEYNKERNWSFIIDQLRFSGGLEGVTPESVYRLAKMIPPRERRTQYPVLERMCKDAAIPVSRKLEMLFFKSFASGRALSDAQVSNLERYFEMIAGENRLKADHYETMVLAYVKTGNMAKVEQLLKDMKTKGLEIGKPVFNAILRGYTYYAKDFDKALQTFDAMKFLSDKTEPDASNYGDMINACVLNNKTEKALDLYQEMLQNHVDVDQKVLSSLAVGCSKKKSLRAKSWELVFKIYDLGWSPSLATYEAMIYICSQDGDVDLARAIFYKMLQSGSVTSKAVAFLMLSYSRFSPSESTNRFKTITITDRGRLFRQSVLDSVDFETNPIAEFPFLPSKTLPEGNAILAECLAVWSYVSENKPDFVTFPFISSLLTTTINLGTLSEFESLFDKCSYANVGKTRLQSLDGEEASDSSQAQLDNFDNSSAANQSRDSAKLPRETALYSLALKAAAKFQSFPLAEKVVAERGLYRKSPSYAALPIRKQVDLDFNFAKSLVHCYADLGLFSDALAVAISSQESFQWGWKELGFLVYAADNIGDRTTAERVREFISQMRMERS</sequence>
<organism evidence="11 12">
    <name type="scientific">Lodderomyces beijingensis</name>
    <dbReference type="NCBI Taxonomy" id="1775926"/>
    <lineage>
        <taxon>Eukaryota</taxon>
        <taxon>Fungi</taxon>
        <taxon>Dikarya</taxon>
        <taxon>Ascomycota</taxon>
        <taxon>Saccharomycotina</taxon>
        <taxon>Pichiomycetes</taxon>
        <taxon>Debaryomycetaceae</taxon>
        <taxon>Candida/Lodderomyces clade</taxon>
        <taxon>Lodderomyces</taxon>
    </lineage>
</organism>
<evidence type="ECO:0000313" key="11">
    <source>
        <dbReference type="EMBL" id="CAK9439987.1"/>
    </source>
</evidence>
<protein>
    <recommendedName>
        <fullName evidence="7">Mitochondrial 15S rRNA processing factor CCM1</fullName>
    </recommendedName>
</protein>
<feature type="repeat" description="PPR" evidence="8">
    <location>
        <begin position="302"/>
        <end position="336"/>
    </location>
</feature>
<dbReference type="PROSITE" id="PS51375">
    <property type="entry name" value="PPR"/>
    <property type="match status" value="3"/>
</dbReference>
<feature type="repeat" description="PPR" evidence="8">
    <location>
        <begin position="446"/>
        <end position="480"/>
    </location>
</feature>
<dbReference type="EMBL" id="OZ022409">
    <property type="protein sequence ID" value="CAK9439987.1"/>
    <property type="molecule type" value="Genomic_DNA"/>
</dbReference>
<reference evidence="11 12" key="1">
    <citation type="submission" date="2024-03" db="EMBL/GenBank/DDBJ databases">
        <authorList>
            <person name="Brejova B."/>
        </authorList>
    </citation>
    <scope>NUCLEOTIDE SEQUENCE [LARGE SCALE GENOMIC DNA]</scope>
    <source>
        <strain evidence="11 12">CBS 14171</strain>
    </source>
</reference>
<evidence type="ECO:0000256" key="9">
    <source>
        <dbReference type="SAM" id="MobiDB-lite"/>
    </source>
</evidence>
<dbReference type="NCBIfam" id="TIGR00756">
    <property type="entry name" value="PPR"/>
    <property type="match status" value="3"/>
</dbReference>
<keyword evidence="4" id="KW-0508">mRNA splicing</keyword>
<keyword evidence="3" id="KW-0677">Repeat</keyword>
<evidence type="ECO:0000256" key="1">
    <source>
        <dbReference type="ARBA" id="ARBA00004173"/>
    </source>
</evidence>
<evidence type="ECO:0000256" key="6">
    <source>
        <dbReference type="ARBA" id="ARBA00044511"/>
    </source>
</evidence>
<dbReference type="PANTHER" id="PTHR47447:SF17">
    <property type="entry name" value="OS12G0638900 PROTEIN"/>
    <property type="match status" value="1"/>
</dbReference>
<evidence type="ECO:0000259" key="10">
    <source>
        <dbReference type="Pfam" id="PF23276"/>
    </source>
</evidence>
<evidence type="ECO:0000256" key="4">
    <source>
        <dbReference type="ARBA" id="ARBA00023187"/>
    </source>
</evidence>
<comment type="similarity">
    <text evidence="2">Belongs to the CCM1 family.</text>
</comment>
<name>A0ABP0ZNY1_9ASCO</name>
<dbReference type="PANTHER" id="PTHR47447">
    <property type="entry name" value="OS03G0856100 PROTEIN"/>
    <property type="match status" value="1"/>
</dbReference>
<dbReference type="InterPro" id="IPR057027">
    <property type="entry name" value="TPR_mt"/>
</dbReference>
<dbReference type="InterPro" id="IPR011990">
    <property type="entry name" value="TPR-like_helical_dom_sf"/>
</dbReference>
<feature type="compositionally biased region" description="Basic residues" evidence="9">
    <location>
        <begin position="106"/>
        <end position="116"/>
    </location>
</feature>
<proteinExistence type="inferred from homology"/>
<comment type="subunit">
    <text evidence="6">Binds to mitochondrial small subunit 15S rRNA.</text>
</comment>